<gene>
    <name evidence="1" type="ORF">ABID50_002015</name>
</gene>
<dbReference type="RefSeq" id="WP_024404835.1">
    <property type="nucleotide sequence ID" value="NZ_AP024276.1"/>
</dbReference>
<proteinExistence type="predicted"/>
<protein>
    <recommendedName>
        <fullName evidence="3">Bacteriocin</fullName>
    </recommendedName>
</protein>
<dbReference type="EMBL" id="JBEPLX010000035">
    <property type="protein sequence ID" value="MET3534849.1"/>
    <property type="molecule type" value="Genomic_DNA"/>
</dbReference>
<sequence>MLELNVEKLETISGGGNVNDCVNGILASAGVLAIAATGPTGWLALAALGGAAGTAGFATGWSCTALYYNGD</sequence>
<dbReference type="Proteomes" id="UP001549134">
    <property type="component" value="Unassembled WGS sequence"/>
</dbReference>
<evidence type="ECO:0008006" key="3">
    <source>
        <dbReference type="Google" id="ProtNLM"/>
    </source>
</evidence>
<dbReference type="GeneID" id="78827247"/>
<reference evidence="1 2" key="1">
    <citation type="submission" date="2024-06" db="EMBL/GenBank/DDBJ databases">
        <title>Genomic Encyclopedia of Type Strains, Phase IV (KMG-IV): sequencing the most valuable type-strain genomes for metagenomic binning, comparative biology and taxonomic classification.</title>
        <authorList>
            <person name="Goeker M."/>
        </authorList>
    </citation>
    <scope>NUCLEOTIDE SEQUENCE [LARGE SCALE GENOMIC DNA]</scope>
    <source>
        <strain evidence="1 2">DSM 29126</strain>
    </source>
</reference>
<name>A0ABV2EUR1_9STRE</name>
<evidence type="ECO:0000313" key="1">
    <source>
        <dbReference type="EMBL" id="MET3534849.1"/>
    </source>
</evidence>
<comment type="caution">
    <text evidence="1">The sequence shown here is derived from an EMBL/GenBank/DDBJ whole genome shotgun (WGS) entry which is preliminary data.</text>
</comment>
<accession>A0ABV2EUR1</accession>
<organism evidence="1 2">
    <name type="scientific">Streptococcus parasuis</name>
    <dbReference type="NCBI Taxonomy" id="1501662"/>
    <lineage>
        <taxon>Bacteria</taxon>
        <taxon>Bacillati</taxon>
        <taxon>Bacillota</taxon>
        <taxon>Bacilli</taxon>
        <taxon>Lactobacillales</taxon>
        <taxon>Streptococcaceae</taxon>
        <taxon>Streptococcus</taxon>
    </lineage>
</organism>
<keyword evidence="2" id="KW-1185">Reference proteome</keyword>
<evidence type="ECO:0000313" key="2">
    <source>
        <dbReference type="Proteomes" id="UP001549134"/>
    </source>
</evidence>